<dbReference type="RefSeq" id="XP_033533201.1">
    <property type="nucleotide sequence ID" value="XM_033679692.1"/>
</dbReference>
<evidence type="ECO:0000313" key="3">
    <source>
        <dbReference type="Proteomes" id="UP000504638"/>
    </source>
</evidence>
<name>A0A6G1G0W8_9PEZI</name>
<feature type="compositionally biased region" description="Polar residues" evidence="1">
    <location>
        <begin position="94"/>
        <end position="106"/>
    </location>
</feature>
<feature type="region of interest" description="Disordered" evidence="1">
    <location>
        <begin position="84"/>
        <end position="180"/>
    </location>
</feature>
<sequence>MSTTGRPKSKQYPQRLASDVAAECDETYLLPLPMPSGRASSPSSSRLRATQCLVRLSSESHGSDHGRPEYIDQDPVIRSKIIPLIRGGPWGPDEQSTTLLNGTPSDSRSDWSAAAQRVGPNIPGSENGKLPQFKQAVSPTRIRGLSSETNSPEFKVASGRRKMPKKLRIRSDGRVQRAKI</sequence>
<accession>A0A6G1G0W8</accession>
<keyword evidence="3" id="KW-1185">Reference proteome</keyword>
<evidence type="ECO:0000313" key="2">
    <source>
        <dbReference type="EMBL" id="KAF1811570.1"/>
    </source>
</evidence>
<protein>
    <submittedName>
        <fullName evidence="2 4">Uncharacterized protein</fullName>
    </submittedName>
</protein>
<dbReference type="GeneID" id="54420262"/>
<evidence type="ECO:0000256" key="1">
    <source>
        <dbReference type="SAM" id="MobiDB-lite"/>
    </source>
</evidence>
<reference evidence="4" key="3">
    <citation type="submission" date="2025-04" db="UniProtKB">
        <authorList>
            <consortium name="RefSeq"/>
        </authorList>
    </citation>
    <scope>IDENTIFICATION</scope>
    <source>
        <strain evidence="4">CBS 781.70</strain>
    </source>
</reference>
<feature type="compositionally biased region" description="Basic and acidic residues" evidence="1">
    <location>
        <begin position="169"/>
        <end position="180"/>
    </location>
</feature>
<evidence type="ECO:0000313" key="4">
    <source>
        <dbReference type="RefSeq" id="XP_033533201.1"/>
    </source>
</evidence>
<gene>
    <name evidence="2 4" type="ORF">P152DRAFT_459514</name>
</gene>
<dbReference type="EMBL" id="ML975161">
    <property type="protein sequence ID" value="KAF1811570.1"/>
    <property type="molecule type" value="Genomic_DNA"/>
</dbReference>
<reference evidence="4" key="2">
    <citation type="submission" date="2020-04" db="EMBL/GenBank/DDBJ databases">
        <authorList>
            <consortium name="NCBI Genome Project"/>
        </authorList>
    </citation>
    <scope>NUCLEOTIDE SEQUENCE</scope>
    <source>
        <strain evidence="4">CBS 781.70</strain>
    </source>
</reference>
<organism evidence="2">
    <name type="scientific">Eremomyces bilateralis CBS 781.70</name>
    <dbReference type="NCBI Taxonomy" id="1392243"/>
    <lineage>
        <taxon>Eukaryota</taxon>
        <taxon>Fungi</taxon>
        <taxon>Dikarya</taxon>
        <taxon>Ascomycota</taxon>
        <taxon>Pezizomycotina</taxon>
        <taxon>Dothideomycetes</taxon>
        <taxon>Dothideomycetes incertae sedis</taxon>
        <taxon>Eremomycetales</taxon>
        <taxon>Eremomycetaceae</taxon>
        <taxon>Eremomyces</taxon>
    </lineage>
</organism>
<dbReference type="AlphaFoldDB" id="A0A6G1G0W8"/>
<reference evidence="2 4" key="1">
    <citation type="submission" date="2020-01" db="EMBL/GenBank/DDBJ databases">
        <authorList>
            <consortium name="DOE Joint Genome Institute"/>
            <person name="Haridas S."/>
            <person name="Albert R."/>
            <person name="Binder M."/>
            <person name="Bloem J."/>
            <person name="Labutti K."/>
            <person name="Salamov A."/>
            <person name="Andreopoulos B."/>
            <person name="Baker S.E."/>
            <person name="Barry K."/>
            <person name="Bills G."/>
            <person name="Bluhm B.H."/>
            <person name="Cannon C."/>
            <person name="Castanera R."/>
            <person name="Culley D.E."/>
            <person name="Daum C."/>
            <person name="Ezra D."/>
            <person name="Gonzalez J.B."/>
            <person name="Henrissat B."/>
            <person name="Kuo A."/>
            <person name="Liang C."/>
            <person name="Lipzen A."/>
            <person name="Lutzoni F."/>
            <person name="Magnuson J."/>
            <person name="Mondo S."/>
            <person name="Nolan M."/>
            <person name="Ohm R."/>
            <person name="Pangilinan J."/>
            <person name="Park H.-J."/>
            <person name="Ramirez L."/>
            <person name="Alfaro M."/>
            <person name="Sun H."/>
            <person name="Tritt A."/>
            <person name="Yoshinaga Y."/>
            <person name="Zwiers L.-H."/>
            <person name="Turgeon B.G."/>
            <person name="Goodwin S.B."/>
            <person name="Spatafora J.W."/>
            <person name="Crous P.W."/>
            <person name="Grigoriev I.V."/>
        </authorList>
    </citation>
    <scope>NUCLEOTIDE SEQUENCE</scope>
    <source>
        <strain evidence="2 4">CBS 781.70</strain>
    </source>
</reference>
<proteinExistence type="predicted"/>
<dbReference type="Proteomes" id="UP000504638">
    <property type="component" value="Unplaced"/>
</dbReference>
<feature type="compositionally biased region" description="Basic residues" evidence="1">
    <location>
        <begin position="158"/>
        <end position="168"/>
    </location>
</feature>